<dbReference type="PANTHER" id="PTHR43615">
    <property type="entry name" value="PHOSPHOENOLPYRUVATE SYNTHASE-RELATED"/>
    <property type="match status" value="1"/>
</dbReference>
<dbReference type="Pfam" id="PF01326">
    <property type="entry name" value="PPDK_N"/>
    <property type="match status" value="1"/>
</dbReference>
<feature type="compositionally biased region" description="Polar residues" evidence="1">
    <location>
        <begin position="420"/>
        <end position="433"/>
    </location>
</feature>
<dbReference type="RefSeq" id="WP_134122779.1">
    <property type="nucleotide sequence ID" value="NZ_SODF01000003.1"/>
</dbReference>
<sequence>MLVPLAAATADLCGGKAAALGALIRANLPVPEGVVVPFPTHDAHPLLARRVARGEHRPPKVLTEDLSRLESVELTEELGRWLDSVGDPVVAVRSSAANEDTASASAAGQHDSFLGVQGVAAVEAAVRACWASLWSDRATAYRDASGGDASMAVIVQRQVDSEVSGVMFTPADATGTTVIEASWGLGPSVVEGRVTPDRYWVTADGSVTRTIADKPTSLDRHGSHAVPTSRRTQATLTDATATRLAQLGQEVTAVLGNAQDIEWALTADHLWLLQSRPITAQPPTASPSSAGQPAASSLRSGVPASVGQAAASGLRSGVPGSAGQPVVGGLRGRVLTGAPASHGTASGPVRIVLGPADFGRVRPGDILVCRFTDPAWTPLLGIAAGVITETGGILSHAAIVARERGIPAIVAVPNATTDLPNDTPITMNGSTGTIHRPEG</sequence>
<dbReference type="Gene3D" id="3.50.30.10">
    <property type="entry name" value="Phosphohistidine domain"/>
    <property type="match status" value="1"/>
</dbReference>
<evidence type="ECO:0000313" key="5">
    <source>
        <dbReference type="Proteomes" id="UP000295447"/>
    </source>
</evidence>
<feature type="region of interest" description="Disordered" evidence="1">
    <location>
        <begin position="214"/>
        <end position="233"/>
    </location>
</feature>
<reference evidence="4 5" key="1">
    <citation type="submission" date="2019-03" db="EMBL/GenBank/DDBJ databases">
        <title>Genomic Encyclopedia of Type Strains, Phase III (KMG-III): the genomes of soil and plant-associated and newly described type strains.</title>
        <authorList>
            <person name="Whitman W."/>
        </authorList>
    </citation>
    <scope>NUCLEOTIDE SEQUENCE [LARGE SCALE GENOMIC DNA]</scope>
    <source>
        <strain evidence="4 5">VKM Ac-2570</strain>
    </source>
</reference>
<feature type="domain" description="Pyruvate phosphate dikinase AMP/ATP-binding" evidence="3">
    <location>
        <begin position="74"/>
        <end position="285"/>
    </location>
</feature>
<keyword evidence="4" id="KW-0670">Pyruvate</keyword>
<protein>
    <submittedName>
        <fullName evidence="4">Pyruvate,water dikinase</fullName>
    </submittedName>
</protein>
<feature type="region of interest" description="Disordered" evidence="1">
    <location>
        <begin position="420"/>
        <end position="439"/>
    </location>
</feature>
<keyword evidence="4" id="KW-0418">Kinase</keyword>
<feature type="compositionally biased region" description="Low complexity" evidence="1">
    <location>
        <begin position="281"/>
        <end position="297"/>
    </location>
</feature>
<dbReference type="PANTHER" id="PTHR43615:SF1">
    <property type="entry name" value="PPDK_N DOMAIN-CONTAINING PROTEIN"/>
    <property type="match status" value="1"/>
</dbReference>
<dbReference type="GO" id="GO:0005524">
    <property type="term" value="F:ATP binding"/>
    <property type="evidence" value="ECO:0007669"/>
    <property type="project" value="InterPro"/>
</dbReference>
<dbReference type="GO" id="GO:0016301">
    <property type="term" value="F:kinase activity"/>
    <property type="evidence" value="ECO:0007669"/>
    <property type="project" value="UniProtKB-KW"/>
</dbReference>
<dbReference type="OrthoDB" id="9765468at2"/>
<dbReference type="InterPro" id="IPR013815">
    <property type="entry name" value="ATP_grasp_subdomain_1"/>
</dbReference>
<dbReference type="SUPFAM" id="SSF56059">
    <property type="entry name" value="Glutathione synthetase ATP-binding domain-like"/>
    <property type="match status" value="1"/>
</dbReference>
<feature type="domain" description="PEP-utilising enzyme mobile" evidence="2">
    <location>
        <begin position="362"/>
        <end position="432"/>
    </location>
</feature>
<comment type="caution">
    <text evidence="4">The sequence shown here is derived from an EMBL/GenBank/DDBJ whole genome shotgun (WGS) entry which is preliminary data.</text>
</comment>
<name>A0A4R7ZF10_9ACTN</name>
<dbReference type="SUPFAM" id="SSF52009">
    <property type="entry name" value="Phosphohistidine domain"/>
    <property type="match status" value="1"/>
</dbReference>
<dbReference type="InterPro" id="IPR008279">
    <property type="entry name" value="PEP-util_enz_mobile_dom"/>
</dbReference>
<accession>A0A4R7ZF10</accession>
<dbReference type="InterPro" id="IPR051549">
    <property type="entry name" value="PEP_Utilizing_Enz"/>
</dbReference>
<feature type="region of interest" description="Disordered" evidence="1">
    <location>
        <begin position="281"/>
        <end position="302"/>
    </location>
</feature>
<dbReference type="Gene3D" id="3.30.470.20">
    <property type="entry name" value="ATP-grasp fold, B domain"/>
    <property type="match status" value="1"/>
</dbReference>
<dbReference type="AlphaFoldDB" id="A0A4R7ZF10"/>
<dbReference type="InterPro" id="IPR002192">
    <property type="entry name" value="PPDK_AMP/ATP-bd"/>
</dbReference>
<dbReference type="InterPro" id="IPR036637">
    <property type="entry name" value="Phosphohistidine_dom_sf"/>
</dbReference>
<dbReference type="Proteomes" id="UP000295447">
    <property type="component" value="Unassembled WGS sequence"/>
</dbReference>
<evidence type="ECO:0000259" key="2">
    <source>
        <dbReference type="Pfam" id="PF00391"/>
    </source>
</evidence>
<proteinExistence type="predicted"/>
<dbReference type="Pfam" id="PF00391">
    <property type="entry name" value="PEP-utilizers"/>
    <property type="match status" value="1"/>
</dbReference>
<evidence type="ECO:0000256" key="1">
    <source>
        <dbReference type="SAM" id="MobiDB-lite"/>
    </source>
</evidence>
<evidence type="ECO:0000259" key="3">
    <source>
        <dbReference type="Pfam" id="PF01326"/>
    </source>
</evidence>
<evidence type="ECO:0000313" key="4">
    <source>
        <dbReference type="EMBL" id="TDW14841.1"/>
    </source>
</evidence>
<organism evidence="4 5">
    <name type="scientific">Kribbella kalugense</name>
    <dbReference type="NCBI Taxonomy" id="2512221"/>
    <lineage>
        <taxon>Bacteria</taxon>
        <taxon>Bacillati</taxon>
        <taxon>Actinomycetota</taxon>
        <taxon>Actinomycetes</taxon>
        <taxon>Propionibacteriales</taxon>
        <taxon>Kribbellaceae</taxon>
        <taxon>Kribbella</taxon>
    </lineage>
</organism>
<dbReference type="Gene3D" id="3.30.1490.20">
    <property type="entry name" value="ATP-grasp fold, A domain"/>
    <property type="match status" value="1"/>
</dbReference>
<keyword evidence="5" id="KW-1185">Reference proteome</keyword>
<gene>
    <name evidence="4" type="ORF">EV650_6319</name>
</gene>
<keyword evidence="4" id="KW-0808">Transferase</keyword>
<dbReference type="EMBL" id="SODF01000003">
    <property type="protein sequence ID" value="TDW14841.1"/>
    <property type="molecule type" value="Genomic_DNA"/>
</dbReference>